<protein>
    <recommendedName>
        <fullName evidence="1">Tf2-1-like SH3-like domain-containing protein</fullName>
    </recommendedName>
</protein>
<keyword evidence="3" id="KW-1185">Reference proteome</keyword>
<evidence type="ECO:0000313" key="3">
    <source>
        <dbReference type="Proteomes" id="UP000237271"/>
    </source>
</evidence>
<name>A0A2P4YJS9_9STRA</name>
<dbReference type="PANTHER" id="PTHR46148">
    <property type="entry name" value="CHROMO DOMAIN-CONTAINING PROTEIN"/>
    <property type="match status" value="1"/>
</dbReference>
<reference evidence="2 3" key="1">
    <citation type="journal article" date="2017" name="Genome Biol. Evol.">
        <title>Phytophthora megakarya and P. palmivora, closely related causal agents of cacao black pod rot, underwent increases in genome sizes and gene numbers by different mechanisms.</title>
        <authorList>
            <person name="Ali S.S."/>
            <person name="Shao J."/>
            <person name="Lary D.J."/>
            <person name="Kronmiller B."/>
            <person name="Shen D."/>
            <person name="Strem M.D."/>
            <person name="Amoako-Attah I."/>
            <person name="Akrofi A.Y."/>
            <person name="Begoude B.A."/>
            <person name="Ten Hoopen G.M."/>
            <person name="Coulibaly K."/>
            <person name="Kebe B.I."/>
            <person name="Melnick R.L."/>
            <person name="Guiltinan M.J."/>
            <person name="Tyler B.M."/>
            <person name="Meinhardt L.W."/>
            <person name="Bailey B.A."/>
        </authorList>
    </citation>
    <scope>NUCLEOTIDE SEQUENCE [LARGE SCALE GENOMIC DNA]</scope>
    <source>
        <strain evidence="3">sbr112.9</strain>
    </source>
</reference>
<organism evidence="2 3">
    <name type="scientific">Phytophthora palmivora</name>
    <dbReference type="NCBI Taxonomy" id="4796"/>
    <lineage>
        <taxon>Eukaryota</taxon>
        <taxon>Sar</taxon>
        <taxon>Stramenopiles</taxon>
        <taxon>Oomycota</taxon>
        <taxon>Peronosporomycetes</taxon>
        <taxon>Peronosporales</taxon>
        <taxon>Peronosporaceae</taxon>
        <taxon>Phytophthora</taxon>
    </lineage>
</organism>
<evidence type="ECO:0000313" key="2">
    <source>
        <dbReference type="EMBL" id="POM78065.1"/>
    </source>
</evidence>
<dbReference type="EMBL" id="NCKW01002177">
    <property type="protein sequence ID" value="POM78065.1"/>
    <property type="molecule type" value="Genomic_DNA"/>
</dbReference>
<dbReference type="AlphaFoldDB" id="A0A2P4YJS9"/>
<feature type="domain" description="Tf2-1-like SH3-like" evidence="1">
    <location>
        <begin position="184"/>
        <end position="249"/>
    </location>
</feature>
<dbReference type="InterPro" id="IPR056924">
    <property type="entry name" value="SH3_Tf2-1"/>
</dbReference>
<evidence type="ECO:0000259" key="1">
    <source>
        <dbReference type="Pfam" id="PF24626"/>
    </source>
</evidence>
<comment type="caution">
    <text evidence="2">The sequence shown here is derived from an EMBL/GenBank/DDBJ whole genome shotgun (WGS) entry which is preliminary data.</text>
</comment>
<dbReference type="OrthoDB" id="779927at2759"/>
<dbReference type="Proteomes" id="UP000237271">
    <property type="component" value="Unassembled WGS sequence"/>
</dbReference>
<accession>A0A2P4YJS9</accession>
<dbReference type="PANTHER" id="PTHR46148:SF52">
    <property type="entry name" value="OS04G0603800 PROTEIN"/>
    <property type="match status" value="1"/>
</dbReference>
<sequence>MNKWVALYIKTCEKFQRVKPSGHTSAPLQSLPECHQQIPRTLRGDTDASSRLKDAMALAMERQKEYSDRNGRCNIIPLGAPKGTIASLNPLRPVAGTAPHIPLASQRQWRLNQHSMRGVVSGTMIRRVLQLGRGKVQSKVQATREFLLRQEAFLKVAQDRMSEAQERMKYYYDRNRLVQDFKTGDMVLLDGKNLDIRHKGYAQSKKLAPRFIGPFPVQKKVSRDSYELGLSKNLKLHPVFHTSLLKPYRKDPKRRQKMNKVVLADGTEGQLVEAVINHRKRKGKM</sequence>
<feature type="non-terminal residue" evidence="2">
    <location>
        <position position="285"/>
    </location>
</feature>
<proteinExistence type="predicted"/>
<gene>
    <name evidence="2" type="ORF">PHPALM_4456</name>
</gene>
<dbReference type="Pfam" id="PF24626">
    <property type="entry name" value="SH3_Tf2-1"/>
    <property type="match status" value="1"/>
</dbReference>